<sequence length="278" mass="31913">MKKSWIFSSMLALAFLFCLLPARNAQAANPQEVDLTGSYYTSYDITGDGVNDTIQIRKRQTTSIGYDNFSIMINGQEAIYLTHDYYFYEDYVKLYTLQDGTVIVYVYLQGDNGDGPCALYVYGDGKLNRLLDFQTFFRYGSHNTGEVLKVSGNRLKVKLFSMSQAFAGIDLKYTYQYKNGRLAPVTKYGKVKVYKNYKYGRGKKVTARKSFWLYKSATSSKKKIRVNKGQKFRVEKCYVNGSRVRFKVKLTNGRTGWVKSPKRFLTKGPLIRESMYAG</sequence>
<comment type="caution">
    <text evidence="2">The sequence shown here is derived from an EMBL/GenBank/DDBJ whole genome shotgun (WGS) entry which is preliminary data.</text>
</comment>
<evidence type="ECO:0000313" key="2">
    <source>
        <dbReference type="EMBL" id="HIZ40323.1"/>
    </source>
</evidence>
<accession>A0A9D2EMN6</accession>
<gene>
    <name evidence="2" type="ORF">H9968_10480</name>
</gene>
<proteinExistence type="predicted"/>
<dbReference type="AlphaFoldDB" id="A0A9D2EMN6"/>
<feature type="signal peptide" evidence="1">
    <location>
        <begin position="1"/>
        <end position="27"/>
    </location>
</feature>
<dbReference type="Proteomes" id="UP000824049">
    <property type="component" value="Unassembled WGS sequence"/>
</dbReference>
<evidence type="ECO:0000256" key="1">
    <source>
        <dbReference type="SAM" id="SignalP"/>
    </source>
</evidence>
<name>A0A9D2EMN6_9FIRM</name>
<feature type="chain" id="PRO_5039040034" evidence="1">
    <location>
        <begin position="28"/>
        <end position="278"/>
    </location>
</feature>
<protein>
    <submittedName>
        <fullName evidence="2">Uncharacterized protein</fullName>
    </submittedName>
</protein>
<reference evidence="2" key="2">
    <citation type="submission" date="2021-04" db="EMBL/GenBank/DDBJ databases">
        <authorList>
            <person name="Gilroy R."/>
        </authorList>
    </citation>
    <scope>NUCLEOTIDE SEQUENCE</scope>
    <source>
        <strain evidence="2">CHK179-28034</strain>
    </source>
</reference>
<reference evidence="2" key="1">
    <citation type="journal article" date="2021" name="PeerJ">
        <title>Extensive microbial diversity within the chicken gut microbiome revealed by metagenomics and culture.</title>
        <authorList>
            <person name="Gilroy R."/>
            <person name="Ravi A."/>
            <person name="Getino M."/>
            <person name="Pursley I."/>
            <person name="Horton D.L."/>
            <person name="Alikhan N.F."/>
            <person name="Baker D."/>
            <person name="Gharbi K."/>
            <person name="Hall N."/>
            <person name="Watson M."/>
            <person name="Adriaenssens E.M."/>
            <person name="Foster-Nyarko E."/>
            <person name="Jarju S."/>
            <person name="Secka A."/>
            <person name="Antonio M."/>
            <person name="Oren A."/>
            <person name="Chaudhuri R.R."/>
            <person name="La Ragione R."/>
            <person name="Hildebrand F."/>
            <person name="Pallen M.J."/>
        </authorList>
    </citation>
    <scope>NUCLEOTIDE SEQUENCE</scope>
    <source>
        <strain evidence="2">CHK179-28034</strain>
    </source>
</reference>
<keyword evidence="1" id="KW-0732">Signal</keyword>
<organism evidence="2 3">
    <name type="scientific">Candidatus Anaerobutyricum stercoris</name>
    <dbReference type="NCBI Taxonomy" id="2838457"/>
    <lineage>
        <taxon>Bacteria</taxon>
        <taxon>Bacillati</taxon>
        <taxon>Bacillota</taxon>
        <taxon>Clostridia</taxon>
        <taxon>Lachnospirales</taxon>
        <taxon>Lachnospiraceae</taxon>
        <taxon>Anaerobutyricum</taxon>
    </lineage>
</organism>
<dbReference type="EMBL" id="DXBR01000096">
    <property type="protein sequence ID" value="HIZ40323.1"/>
    <property type="molecule type" value="Genomic_DNA"/>
</dbReference>
<evidence type="ECO:0000313" key="3">
    <source>
        <dbReference type="Proteomes" id="UP000824049"/>
    </source>
</evidence>